<comment type="caution">
    <text evidence="1">The sequence shown here is derived from an EMBL/GenBank/DDBJ whole genome shotgun (WGS) entry which is preliminary data.</text>
</comment>
<gene>
    <name evidence="1" type="ORF">JF922_16920</name>
</gene>
<organism evidence="1 2">
    <name type="scientific">Candidatus Nephthysia bennettiae</name>
    <dbReference type="NCBI Taxonomy" id="3127016"/>
    <lineage>
        <taxon>Bacteria</taxon>
        <taxon>Bacillati</taxon>
        <taxon>Candidatus Dormiibacterota</taxon>
        <taxon>Candidatus Dormibacteria</taxon>
        <taxon>Candidatus Dormibacterales</taxon>
        <taxon>Candidatus Dormibacteraceae</taxon>
        <taxon>Candidatus Nephthysia</taxon>
    </lineage>
</organism>
<accession>A0A934KCM6</accession>
<name>A0A934KCM6_9BACT</name>
<protein>
    <submittedName>
        <fullName evidence="1">Uncharacterized protein</fullName>
    </submittedName>
</protein>
<proteinExistence type="predicted"/>
<evidence type="ECO:0000313" key="2">
    <source>
        <dbReference type="Proteomes" id="UP000612893"/>
    </source>
</evidence>
<dbReference type="Proteomes" id="UP000612893">
    <property type="component" value="Unassembled WGS sequence"/>
</dbReference>
<dbReference type="AlphaFoldDB" id="A0A934KCM6"/>
<dbReference type="EMBL" id="JAEKNR010000170">
    <property type="protein sequence ID" value="MBJ7599745.1"/>
    <property type="molecule type" value="Genomic_DNA"/>
</dbReference>
<dbReference type="RefSeq" id="WP_338203347.1">
    <property type="nucleotide sequence ID" value="NZ_JAEKNR010000170.1"/>
</dbReference>
<keyword evidence="2" id="KW-1185">Reference proteome</keyword>
<sequence>MRSPIDVLRGRINGMAKSVIARRTVPCYKWVLEPDLGERLALCLLVDSGYLYRFPFETSTGTRSLFLKSRFLKGEMEHLRLREFQPGLCRYVHPQGVGRTA</sequence>
<evidence type="ECO:0000313" key="1">
    <source>
        <dbReference type="EMBL" id="MBJ7599745.1"/>
    </source>
</evidence>
<reference evidence="1" key="1">
    <citation type="submission" date="2020-10" db="EMBL/GenBank/DDBJ databases">
        <title>Ca. Dormibacterota MAGs.</title>
        <authorList>
            <person name="Montgomery K."/>
        </authorList>
    </citation>
    <scope>NUCLEOTIDE SEQUENCE [LARGE SCALE GENOMIC DNA]</scope>
    <source>
        <strain evidence="1">SC8812_S17_10</strain>
    </source>
</reference>